<protein>
    <recommendedName>
        <fullName evidence="1">YlxR domain-containing protein</fullName>
    </recommendedName>
</protein>
<dbReference type="InterPro" id="IPR037465">
    <property type="entry name" value="YlxR"/>
</dbReference>
<dbReference type="Gene3D" id="3.30.1330.30">
    <property type="match status" value="1"/>
</dbReference>
<reference evidence="2 3" key="1">
    <citation type="submission" date="2015-03" db="EMBL/GenBank/DDBJ databases">
        <title>Draft genome sequence of Elstera litoralis.</title>
        <authorList>
            <person name="Rahalkar M.C."/>
            <person name="Dhakephalkar P.K."/>
            <person name="Pore S.D."/>
            <person name="Arora P."/>
            <person name="Kapse N.G."/>
            <person name="Pandit P.S."/>
        </authorList>
    </citation>
    <scope>NUCLEOTIDE SEQUENCE [LARGE SCALE GENOMIC DNA]</scope>
    <source>
        <strain evidence="2 3">Dia-1</strain>
    </source>
</reference>
<name>A0A0F3IV44_9PROT</name>
<keyword evidence="3" id="KW-1185">Reference proteome</keyword>
<evidence type="ECO:0000259" key="1">
    <source>
        <dbReference type="Pfam" id="PF04296"/>
    </source>
</evidence>
<feature type="domain" description="YlxR" evidence="1">
    <location>
        <begin position="22"/>
        <end position="96"/>
    </location>
</feature>
<dbReference type="AlphaFoldDB" id="A0A0F3IV44"/>
<dbReference type="OrthoDB" id="9799836at2"/>
<dbReference type="Pfam" id="PF04296">
    <property type="entry name" value="YlxR"/>
    <property type="match status" value="1"/>
</dbReference>
<sequence>MDGDAADAAYADENFPETGPTRRCVATFALRPKAELVRCVVSPDGVLVPDLETKLPGRGLYVTPSRDAIGQALKKRAFAKAAKRPVQVPDDWADRLAHLIAARCGSLLGLARRAGQAVIGYDQAEAWVRANRAALLIQACDGAAGGRSKLSSLFAALRAQPGQASRPENPGREWSLLTAAQLAAPFGRDHLVHVAISPGGLAQRLDEEFARLSQLRADGFEQEVARA</sequence>
<dbReference type="PANTHER" id="PTHR34215">
    <property type="entry name" value="BLL0784 PROTEIN"/>
    <property type="match status" value="1"/>
</dbReference>
<dbReference type="PANTHER" id="PTHR34215:SF1">
    <property type="entry name" value="YLXR DOMAIN-CONTAINING PROTEIN"/>
    <property type="match status" value="1"/>
</dbReference>
<comment type="caution">
    <text evidence="2">The sequence shown here is derived from an EMBL/GenBank/DDBJ whole genome shotgun (WGS) entry which is preliminary data.</text>
</comment>
<accession>A0A0F3IV44</accession>
<dbReference type="InterPro" id="IPR007393">
    <property type="entry name" value="YlxR_dom"/>
</dbReference>
<dbReference type="Gene3D" id="3.30.1230.10">
    <property type="entry name" value="YlxR-like"/>
    <property type="match status" value="1"/>
</dbReference>
<gene>
    <name evidence="2" type="ORF">VZ95_03880</name>
</gene>
<dbReference type="SUPFAM" id="SSF64376">
    <property type="entry name" value="YlxR-like"/>
    <property type="match status" value="1"/>
</dbReference>
<evidence type="ECO:0000313" key="2">
    <source>
        <dbReference type="EMBL" id="KJV10595.1"/>
    </source>
</evidence>
<evidence type="ECO:0000313" key="3">
    <source>
        <dbReference type="Proteomes" id="UP000033774"/>
    </source>
</evidence>
<dbReference type="SUPFAM" id="SSF55315">
    <property type="entry name" value="L30e-like"/>
    <property type="match status" value="1"/>
</dbReference>
<dbReference type="NCBIfam" id="NF006622">
    <property type="entry name" value="PRK09190.1"/>
    <property type="match status" value="1"/>
</dbReference>
<dbReference type="InterPro" id="IPR035931">
    <property type="entry name" value="YlxR-like_sf"/>
</dbReference>
<dbReference type="InterPro" id="IPR029064">
    <property type="entry name" value="Ribosomal_eL30-like_sf"/>
</dbReference>
<proteinExistence type="predicted"/>
<dbReference type="EMBL" id="LAJY01000075">
    <property type="protein sequence ID" value="KJV10595.1"/>
    <property type="molecule type" value="Genomic_DNA"/>
</dbReference>
<organism evidence="2 3">
    <name type="scientific">Elstera litoralis</name>
    <dbReference type="NCBI Taxonomy" id="552518"/>
    <lineage>
        <taxon>Bacteria</taxon>
        <taxon>Pseudomonadati</taxon>
        <taxon>Pseudomonadota</taxon>
        <taxon>Alphaproteobacteria</taxon>
        <taxon>Rhodospirillales</taxon>
        <taxon>Rhodospirillaceae</taxon>
        <taxon>Elstera</taxon>
    </lineage>
</organism>
<dbReference type="Proteomes" id="UP000033774">
    <property type="component" value="Unassembled WGS sequence"/>
</dbReference>